<evidence type="ECO:0008006" key="12">
    <source>
        <dbReference type="Google" id="ProtNLM"/>
    </source>
</evidence>
<dbReference type="PROSITE" id="PS50142">
    <property type="entry name" value="RNASE_3_2"/>
    <property type="match status" value="2"/>
</dbReference>
<feature type="region of interest" description="Disordered" evidence="7">
    <location>
        <begin position="523"/>
        <end position="565"/>
    </location>
</feature>
<dbReference type="CDD" id="cd00593">
    <property type="entry name" value="RIBOc"/>
    <property type="match status" value="2"/>
</dbReference>
<feature type="compositionally biased region" description="Acidic residues" evidence="7">
    <location>
        <begin position="542"/>
        <end position="552"/>
    </location>
</feature>
<dbReference type="PANTHER" id="PTHR14950">
    <property type="entry name" value="DICER-RELATED"/>
    <property type="match status" value="1"/>
</dbReference>
<dbReference type="Pfam" id="PF00035">
    <property type="entry name" value="dsrm"/>
    <property type="match status" value="1"/>
</dbReference>
<dbReference type="Pfam" id="PF14709">
    <property type="entry name" value="DND1_DSRM"/>
    <property type="match status" value="4"/>
</dbReference>
<dbReference type="Gene3D" id="3.30.160.20">
    <property type="match status" value="4"/>
</dbReference>
<feature type="domain" description="DRBM" evidence="8">
    <location>
        <begin position="369"/>
        <end position="444"/>
    </location>
</feature>
<feature type="domain" description="DRBM" evidence="8">
    <location>
        <begin position="596"/>
        <end position="671"/>
    </location>
</feature>
<dbReference type="CDD" id="cd00048">
    <property type="entry name" value="DSRM_SF"/>
    <property type="match status" value="2"/>
</dbReference>
<evidence type="ECO:0000256" key="2">
    <source>
        <dbReference type="ARBA" id="ARBA00022737"/>
    </source>
</evidence>
<dbReference type="FunFam" id="3.30.160.20:FF:000112">
    <property type="entry name" value="Ribonuclease 3-like protein 3"/>
    <property type="match status" value="1"/>
</dbReference>
<evidence type="ECO:0000256" key="4">
    <source>
        <dbReference type="ARBA" id="ARBA00022801"/>
    </source>
</evidence>
<dbReference type="Proteomes" id="UP000029121">
    <property type="component" value="Unassembled WGS sequence"/>
</dbReference>
<evidence type="ECO:0000313" key="11">
    <source>
        <dbReference type="Proteomes" id="UP000029121"/>
    </source>
</evidence>
<dbReference type="GO" id="GO:0005634">
    <property type="term" value="C:nucleus"/>
    <property type="evidence" value="ECO:0007669"/>
    <property type="project" value="TreeGrafter"/>
</dbReference>
<dbReference type="PROSITE" id="PS50137">
    <property type="entry name" value="DS_RBD"/>
    <property type="match status" value="2"/>
</dbReference>
<keyword evidence="3" id="KW-0255">Endonuclease</keyword>
<dbReference type="GO" id="GO:0030422">
    <property type="term" value="P:siRNA processing"/>
    <property type="evidence" value="ECO:0007669"/>
    <property type="project" value="TreeGrafter"/>
</dbReference>
<keyword evidence="11" id="KW-1185">Reference proteome</keyword>
<reference evidence="11" key="1">
    <citation type="journal article" date="2013" name="Nat. Genet.">
        <title>The Capsella rubella genome and the genomic consequences of rapid mating system evolution.</title>
        <authorList>
            <person name="Slotte T."/>
            <person name="Hazzouri K.M."/>
            <person name="Agren J.A."/>
            <person name="Koenig D."/>
            <person name="Maumus F."/>
            <person name="Guo Y.L."/>
            <person name="Steige K."/>
            <person name="Platts A.E."/>
            <person name="Escobar J.S."/>
            <person name="Newman L.K."/>
            <person name="Wang W."/>
            <person name="Mandakova T."/>
            <person name="Vello E."/>
            <person name="Smith L.M."/>
            <person name="Henz S.R."/>
            <person name="Steffen J."/>
            <person name="Takuno S."/>
            <person name="Brandvain Y."/>
            <person name="Coop G."/>
            <person name="Andolfatto P."/>
            <person name="Hu T.T."/>
            <person name="Blanchette M."/>
            <person name="Clark R.M."/>
            <person name="Quesneville H."/>
            <person name="Nordborg M."/>
            <person name="Gaut B.S."/>
            <person name="Lysak M.A."/>
            <person name="Jenkins J."/>
            <person name="Grimwood J."/>
            <person name="Chapman J."/>
            <person name="Prochnik S."/>
            <person name="Shu S."/>
            <person name="Rokhsar D."/>
            <person name="Schmutz J."/>
            <person name="Weigel D."/>
            <person name="Wright S.I."/>
        </authorList>
    </citation>
    <scope>NUCLEOTIDE SEQUENCE [LARGE SCALE GENOMIC DNA]</scope>
    <source>
        <strain evidence="11">cv. Monte Gargano</strain>
    </source>
</reference>
<evidence type="ECO:0000259" key="8">
    <source>
        <dbReference type="PROSITE" id="PS50137"/>
    </source>
</evidence>
<feature type="compositionally biased region" description="Polar residues" evidence="7">
    <location>
        <begin position="523"/>
        <end position="538"/>
    </location>
</feature>
<feature type="domain" description="RNase III" evidence="9">
    <location>
        <begin position="4"/>
        <end position="150"/>
    </location>
</feature>
<dbReference type="SUPFAM" id="SSF54768">
    <property type="entry name" value="dsRNA-binding domain-like"/>
    <property type="match status" value="4"/>
</dbReference>
<dbReference type="EMBL" id="KB870812">
    <property type="protein sequence ID" value="EOA12801.1"/>
    <property type="molecule type" value="Genomic_DNA"/>
</dbReference>
<accession>R0EVE5</accession>
<dbReference type="InterPro" id="IPR000999">
    <property type="entry name" value="RNase_III_dom"/>
</dbReference>
<dbReference type="SMART" id="SM00358">
    <property type="entry name" value="DSRM"/>
    <property type="match status" value="6"/>
</dbReference>
<gene>
    <name evidence="10" type="ORF">CARUB_v10025756mg</name>
</gene>
<evidence type="ECO:0000256" key="6">
    <source>
        <dbReference type="PROSITE-ProRule" id="PRU00266"/>
    </source>
</evidence>
<dbReference type="STRING" id="81985.R0EVE5"/>
<feature type="domain" description="RNase III" evidence="9">
    <location>
        <begin position="928"/>
        <end position="1059"/>
    </location>
</feature>
<dbReference type="InterPro" id="IPR036389">
    <property type="entry name" value="RNase_III_sf"/>
</dbReference>
<dbReference type="OrthoDB" id="2392202at2759"/>
<keyword evidence="4" id="KW-0378">Hydrolase</keyword>
<keyword evidence="1" id="KW-0540">Nuclease</keyword>
<dbReference type="GO" id="GO:0004525">
    <property type="term" value="F:ribonuclease III activity"/>
    <property type="evidence" value="ECO:0007669"/>
    <property type="project" value="InterPro"/>
</dbReference>
<dbReference type="PROSITE" id="PS00517">
    <property type="entry name" value="RNASE_3_1"/>
    <property type="match status" value="1"/>
</dbReference>
<sequence length="1249" mass="141743">MDPVEEVEMILNYSFVNNTLLKTALPKTFPKNCAESSLLYQRLEFLGDSVLEVAFTNYIYKAYPNLNLDAFRNLRSANVSNEKFARAAVKHKLYRYAIPEENHNIPGKKFIEFSEAASKEGVPLPFGVKAPKAFADIIESIAAAVYIDVNYDVQRLWEIFRGILEPIYTEDDLQLQLKPSSLAIFRLADKHGMRIDFRFSKDDDSNKNIVEVYLDDIFIASGCAENIHTAKLLAAAGVLQKLSDCLPIGKIIDEDYLDVQTENVKRKLIEICSPEKLYIQTESFSLPTALENPLTDEMTQEKMVIDDDSIDMELEDVKGKPFEICSTEKLRLRTGSSSFPTTSENPLTEEMKQEQMVIDEDSTHVESDGAKRKLLEICAKKKWSRPIFSVQEERGPKNEQKFVCSVKIEIPTIEGYFHMKGDVKSKKKQAENSSAFHMIRALKSSTMSLIISNLQMPKSLDEKKENLQMQESSNENKNLHSKKRRTTYEMTPNKMVIGEDSLDVEPENVKGTSLEICSTKKFQTHTGSSSFPTASENPLSDEMTEEQVSIDEDSPHNEPEDVKGKSFEICSPEKLQLQTTKQMVVDKDSLHVEPEDVKGNLVEICANNKWSNPVFSVEEERGPKNEQKFVGSVKIEIPTIEGSYHMKGDVKPKKKQAENSAANHMIRALKSSIMSLVISNLQMPKSLDEKNNLHSKKRRTTYEMTPNKMVTGEDSLDVELEDVKGKLIEICSTEKLQTQTGSSSFPIVSKNPLSDEITEEQISIDEDSPHVEPEDVKRKSFEICSTKKLRLQTESSSLSAAPKNLLTSEMKQEHMVRDVDSSHVELDKAKGKLIEFCSKKKWPLPIFSVEEEREPKNEQKIVCSVKIQIPTIEGTFLIKGDAKSKIKQAVNSSAYHMIRAISNLQMPDKINEKKESYLCGSKKKSDSVEGVEKILNYIFTNKGLLNGALSQNSYLFERLMFVGEAALKLAFTNHIYLMYPKFDASEMNMLREANTRNKNVVKHSIYQFFYRKFKLDKKIKVFSEVGDKENDPVPQSAKLPKVVSDLVDSVAGAVFIDMNFDVKRLWEIFRGLFEPLDTLDDLRLQPQPLCTLFSLGKKHDKHFDFRYKENGNGATKAYVYLDDKFIARGKKKSTRDAAKMSAAKEALQKLSESMPVEINMEEDRLDTEIEDAKDKLIKICNKRKWPNPVYSVVNYEQPGGFVCSAMIETPTAEGTLYAKGDRRKLKKTAENSSATHMLRALEFSLKDDL</sequence>
<name>R0EVE5_9BRAS</name>
<evidence type="ECO:0000256" key="5">
    <source>
        <dbReference type="ARBA" id="ARBA00022884"/>
    </source>
</evidence>
<organism evidence="10 11">
    <name type="scientific">Capsella rubella</name>
    <dbReference type="NCBI Taxonomy" id="81985"/>
    <lineage>
        <taxon>Eukaryota</taxon>
        <taxon>Viridiplantae</taxon>
        <taxon>Streptophyta</taxon>
        <taxon>Embryophyta</taxon>
        <taxon>Tracheophyta</taxon>
        <taxon>Spermatophyta</taxon>
        <taxon>Magnoliopsida</taxon>
        <taxon>eudicotyledons</taxon>
        <taxon>Gunneridae</taxon>
        <taxon>Pentapetalae</taxon>
        <taxon>rosids</taxon>
        <taxon>malvids</taxon>
        <taxon>Brassicales</taxon>
        <taxon>Brassicaceae</taxon>
        <taxon>Camelineae</taxon>
        <taxon>Capsella</taxon>
    </lineage>
</organism>
<dbReference type="Gene3D" id="1.10.1520.10">
    <property type="entry name" value="Ribonuclease III domain"/>
    <property type="match status" value="2"/>
</dbReference>
<dbReference type="PANTHER" id="PTHR14950:SF49">
    <property type="entry name" value="RIBONUCLEASE 3-LIKE PROTEIN 2-RELATED"/>
    <property type="match status" value="1"/>
</dbReference>
<feature type="compositionally biased region" description="Polar residues" evidence="7">
    <location>
        <begin position="467"/>
        <end position="476"/>
    </location>
</feature>
<dbReference type="InterPro" id="IPR014720">
    <property type="entry name" value="dsRBD_dom"/>
</dbReference>
<evidence type="ECO:0000256" key="7">
    <source>
        <dbReference type="SAM" id="MobiDB-lite"/>
    </source>
</evidence>
<dbReference type="AlphaFoldDB" id="R0EVE5"/>
<dbReference type="Pfam" id="PF00636">
    <property type="entry name" value="Ribonuclease_3"/>
    <property type="match status" value="2"/>
</dbReference>
<dbReference type="SMART" id="SM00535">
    <property type="entry name" value="RIBOc"/>
    <property type="match status" value="2"/>
</dbReference>
<proteinExistence type="predicted"/>
<dbReference type="SUPFAM" id="SSF69065">
    <property type="entry name" value="RNase III domain-like"/>
    <property type="match status" value="2"/>
</dbReference>
<dbReference type="GO" id="GO:0005737">
    <property type="term" value="C:cytoplasm"/>
    <property type="evidence" value="ECO:0007669"/>
    <property type="project" value="TreeGrafter"/>
</dbReference>
<evidence type="ECO:0000256" key="3">
    <source>
        <dbReference type="ARBA" id="ARBA00022759"/>
    </source>
</evidence>
<dbReference type="KEGG" id="crb:17875310"/>
<protein>
    <recommendedName>
        <fullName evidence="12">RNase III domain-containing protein</fullName>
    </recommendedName>
</protein>
<feature type="region of interest" description="Disordered" evidence="7">
    <location>
        <begin position="463"/>
        <end position="491"/>
    </location>
</feature>
<feature type="compositionally biased region" description="Basic and acidic residues" evidence="7">
    <location>
        <begin position="553"/>
        <end position="565"/>
    </location>
</feature>
<dbReference type="GO" id="GO:0003723">
    <property type="term" value="F:RNA binding"/>
    <property type="evidence" value="ECO:0007669"/>
    <property type="project" value="UniProtKB-UniRule"/>
</dbReference>
<keyword evidence="5 6" id="KW-0694">RNA-binding</keyword>
<evidence type="ECO:0000259" key="9">
    <source>
        <dbReference type="PROSITE" id="PS50142"/>
    </source>
</evidence>
<evidence type="ECO:0000256" key="1">
    <source>
        <dbReference type="ARBA" id="ARBA00022722"/>
    </source>
</evidence>
<dbReference type="eggNOG" id="KOG0701">
    <property type="taxonomic scope" value="Eukaryota"/>
</dbReference>
<evidence type="ECO:0000313" key="10">
    <source>
        <dbReference type="EMBL" id="EOA12801.1"/>
    </source>
</evidence>
<keyword evidence="2" id="KW-0677">Repeat</keyword>